<evidence type="ECO:0000256" key="1">
    <source>
        <dbReference type="SAM" id="Phobius"/>
    </source>
</evidence>
<dbReference type="Proteomes" id="UP000113968">
    <property type="component" value="Segment"/>
</dbReference>
<evidence type="ECO:0000313" key="3">
    <source>
        <dbReference type="Proteomes" id="UP000113968"/>
    </source>
</evidence>
<proteinExistence type="predicted"/>
<dbReference type="KEGG" id="vg:11464204"/>
<keyword evidence="1" id="KW-1133">Transmembrane helix</keyword>
<accession>G8XUJ6</accession>
<feature type="transmembrane region" description="Helical" evidence="1">
    <location>
        <begin position="297"/>
        <end position="319"/>
    </location>
</feature>
<evidence type="ECO:0000313" key="2">
    <source>
        <dbReference type="EMBL" id="AEV80837.1"/>
    </source>
</evidence>
<reference evidence="2" key="1">
    <citation type="submission" date="2011-12" db="EMBL/GenBank/DDBJ databases">
        <title>Comparative genomics of primate cytomegaloviruses.</title>
        <authorList>
            <person name="Davison A.J."/>
            <person name="Holton M."/>
            <person name="Dolan A."/>
            <person name="Dargan D.J."/>
            <person name="Gatherer D."/>
            <person name="Hayward G.S."/>
        </authorList>
    </citation>
    <scope>NUCLEOTIDE SEQUENCE [LARGE SCALE GENOMIC DNA]</scope>
    <source>
        <strain evidence="2">S34E</strain>
    </source>
</reference>
<organism evidence="2 3">
    <name type="scientific">Aotine betaherpesvirus 1</name>
    <dbReference type="NCBI Taxonomy" id="50290"/>
    <lineage>
        <taxon>Viruses</taxon>
        <taxon>Duplodnaviria</taxon>
        <taxon>Heunggongvirae</taxon>
        <taxon>Peploviricota</taxon>
        <taxon>Herviviricetes</taxon>
        <taxon>Herpesvirales</taxon>
        <taxon>Orthoherpesviridae</taxon>
        <taxon>Betaherpesvirinae</taxon>
        <taxon>Cytomegalovirus</taxon>
        <taxon>Cytomegalovirus aotinebeta1</taxon>
    </lineage>
</organism>
<dbReference type="OrthoDB" id="41057at10239"/>
<name>G8XUJ6_9BETA</name>
<keyword evidence="3" id="KW-1185">Reference proteome</keyword>
<dbReference type="GeneID" id="11464204"/>
<keyword evidence="1" id="KW-0812">Transmembrane</keyword>
<dbReference type="EMBL" id="FJ483970">
    <property type="protein sequence ID" value="AEV80837.1"/>
    <property type="molecule type" value="Genomic_DNA"/>
</dbReference>
<sequence>MARVLMLVTGILFSLCLAKAQNTTYLCAAAGHRTTNELFIGDNETIPLTCVFPRITGAVFGVYFYLEPEWPYTVLYNISQSNISVAANNATANIANTTITLNTTMNDTMVTLTLNNVTVEGIFDCLFSYNAQEFIRGGFQYFTLNDVLHKPARNKTFVYACALEAYSWRGVSAVEPLKWDFTQEVAVQTCTDDGENTTTYNVSVGDNGGLCRAMSIYCLDTLGNFWRPDTLNHYGRPPQCMHNRSIVPRRNGSRVTWLDSDRRYTVEWVTPYRLSSPVPRTVIPTVTVTQVRQRGSFAGMTAVLDFTAIFLIILSLAVLRALISEHQTRHYPNKPVDAVRHAWLSTLGTRRKRHIYYRQLPPLYFYSQKPWLMY</sequence>
<gene>
    <name evidence="2" type="primary">A25D</name>
</gene>
<protein>
    <submittedName>
        <fullName evidence="2">Membrane protein A25D</fullName>
    </submittedName>
</protein>
<dbReference type="RefSeq" id="YP_004940147.1">
    <property type="nucleotide sequence ID" value="NC_016447.1"/>
</dbReference>
<keyword evidence="1" id="KW-0472">Membrane</keyword>